<proteinExistence type="predicted"/>
<feature type="compositionally biased region" description="Low complexity" evidence="1">
    <location>
        <begin position="189"/>
        <end position="203"/>
    </location>
</feature>
<dbReference type="EMBL" id="JAUKUA010000003">
    <property type="protein sequence ID" value="KAK0719807.1"/>
    <property type="molecule type" value="Genomic_DNA"/>
</dbReference>
<reference evidence="3" key="1">
    <citation type="submission" date="2023-06" db="EMBL/GenBank/DDBJ databases">
        <title>Genome-scale phylogeny and comparative genomics of the fungal order Sordariales.</title>
        <authorList>
            <consortium name="Lawrence Berkeley National Laboratory"/>
            <person name="Hensen N."/>
            <person name="Bonometti L."/>
            <person name="Westerberg I."/>
            <person name="Brannstrom I.O."/>
            <person name="Guillou S."/>
            <person name="Cros-Aarteil S."/>
            <person name="Calhoun S."/>
            <person name="Haridas S."/>
            <person name="Kuo A."/>
            <person name="Mondo S."/>
            <person name="Pangilinan J."/>
            <person name="Riley R."/>
            <person name="Labutti K."/>
            <person name="Andreopoulos B."/>
            <person name="Lipzen A."/>
            <person name="Chen C."/>
            <person name="Yanf M."/>
            <person name="Daum C."/>
            <person name="Ng V."/>
            <person name="Clum A."/>
            <person name="Steindorff A."/>
            <person name="Ohm R."/>
            <person name="Martin F."/>
            <person name="Silar P."/>
            <person name="Natvig D."/>
            <person name="Lalanne C."/>
            <person name="Gautier V."/>
            <person name="Ament-Velasquez S.L."/>
            <person name="Kruys A."/>
            <person name="Hutchinson M.I."/>
            <person name="Powell A.J."/>
            <person name="Barry K."/>
            <person name="Miller A.N."/>
            <person name="Grigoriev I.V."/>
            <person name="Debuchy R."/>
            <person name="Gladieux P."/>
            <person name="Thoren M.H."/>
            <person name="Johannesson H."/>
        </authorList>
    </citation>
    <scope>NUCLEOTIDE SEQUENCE</scope>
    <source>
        <strain evidence="3">SMH4607-1</strain>
    </source>
</reference>
<feature type="region of interest" description="Disordered" evidence="1">
    <location>
        <begin position="323"/>
        <end position="460"/>
    </location>
</feature>
<feature type="compositionally biased region" description="Low complexity" evidence="1">
    <location>
        <begin position="356"/>
        <end position="372"/>
    </location>
</feature>
<keyword evidence="2" id="KW-0812">Transmembrane</keyword>
<feature type="compositionally biased region" description="Low complexity" evidence="1">
    <location>
        <begin position="387"/>
        <end position="411"/>
    </location>
</feature>
<keyword evidence="4" id="KW-1185">Reference proteome</keyword>
<feature type="transmembrane region" description="Helical" evidence="2">
    <location>
        <begin position="236"/>
        <end position="259"/>
    </location>
</feature>
<protein>
    <submittedName>
        <fullName evidence="3">Uncharacterized protein</fullName>
    </submittedName>
</protein>
<comment type="caution">
    <text evidence="3">The sequence shown here is derived from an EMBL/GenBank/DDBJ whole genome shotgun (WGS) entry which is preliminary data.</text>
</comment>
<keyword evidence="2" id="KW-0472">Membrane</keyword>
<dbReference type="Proteomes" id="UP001172102">
    <property type="component" value="Unassembled WGS sequence"/>
</dbReference>
<name>A0AA40APY9_9PEZI</name>
<organism evidence="3 4">
    <name type="scientific">Lasiosphaeris hirsuta</name>
    <dbReference type="NCBI Taxonomy" id="260670"/>
    <lineage>
        <taxon>Eukaryota</taxon>
        <taxon>Fungi</taxon>
        <taxon>Dikarya</taxon>
        <taxon>Ascomycota</taxon>
        <taxon>Pezizomycotina</taxon>
        <taxon>Sordariomycetes</taxon>
        <taxon>Sordariomycetidae</taxon>
        <taxon>Sordariales</taxon>
        <taxon>Lasiosphaeriaceae</taxon>
        <taxon>Lasiosphaeris</taxon>
    </lineage>
</organism>
<gene>
    <name evidence="3" type="ORF">B0H67DRAFT_643120</name>
</gene>
<dbReference type="AlphaFoldDB" id="A0AA40APY9"/>
<sequence>MKAVLGYAAVGCALGAANAKVLKWSRDENTWVPAQQTLGFMPALVNPEIPAPTAAPTHAPRGLLQKRATSDDNTCAYVSGSADYPLYCDATAYCASNSINSHIGCCADTTAGTATKSCNVWTACYDSADASSYTTDNGFTLWCGFKDYPHCITHVYHDEYLSGYTLLGCAVAAGTDKVYYTPFIFSTTSSTKTASSSTSPTTSIPDARSFTSPSTTGTATPTISPTPAPASAPTGAIVGGVVGGIGAIALVVMGIWLLIRQKNKNKDSAASPVVAAAASTALGPGGPPAAGSPMTQNTPPPAGGYYNTLAGAYAPVDPRASIAKPPYSTNTQSAYDANGNLVSPPGSPPPQSPLAGYNNQPPQQYQGQQYNNTPSPPPVPSNGTFAGYGQQPQYGQQQQQQQAAYNQSPQGYSPPLPQQQPYGNQGYGQQQAYQHPQGHPQTFAAELPTQRGDGQVNELA</sequence>
<evidence type="ECO:0000313" key="3">
    <source>
        <dbReference type="EMBL" id="KAK0719807.1"/>
    </source>
</evidence>
<evidence type="ECO:0000256" key="1">
    <source>
        <dbReference type="SAM" id="MobiDB-lite"/>
    </source>
</evidence>
<feature type="compositionally biased region" description="Low complexity" evidence="1">
    <location>
        <begin position="211"/>
        <end position="223"/>
    </location>
</feature>
<keyword evidence="2" id="KW-1133">Transmembrane helix</keyword>
<feature type="compositionally biased region" description="Low complexity" evidence="1">
    <location>
        <begin position="419"/>
        <end position="441"/>
    </location>
</feature>
<evidence type="ECO:0000313" key="4">
    <source>
        <dbReference type="Proteomes" id="UP001172102"/>
    </source>
</evidence>
<evidence type="ECO:0000256" key="2">
    <source>
        <dbReference type="SAM" id="Phobius"/>
    </source>
</evidence>
<feature type="region of interest" description="Disordered" evidence="1">
    <location>
        <begin position="189"/>
        <end position="230"/>
    </location>
</feature>
<accession>A0AA40APY9</accession>